<dbReference type="SUPFAM" id="SSF52540">
    <property type="entry name" value="P-loop containing nucleoside triphosphate hydrolases"/>
    <property type="match status" value="1"/>
</dbReference>
<dbReference type="PANTHER" id="PTHR43566">
    <property type="entry name" value="CONSERVED PROTEIN"/>
    <property type="match status" value="1"/>
</dbReference>
<dbReference type="AlphaFoldDB" id="S0FUZ8"/>
<evidence type="ECO:0000259" key="2">
    <source>
        <dbReference type="Pfam" id="PF13635"/>
    </source>
</evidence>
<accession>S0FUZ8</accession>
<dbReference type="Proteomes" id="UP000014216">
    <property type="component" value="Unassembled WGS sequence"/>
</dbReference>
<dbReference type="EMBL" id="APJX01000007">
    <property type="protein sequence ID" value="EMS78540.1"/>
    <property type="molecule type" value="Genomic_DNA"/>
</dbReference>
<gene>
    <name evidence="3" type="ORF">Dpo_7c00100</name>
</gene>
<dbReference type="InterPro" id="IPR027417">
    <property type="entry name" value="P-loop_NTPase"/>
</dbReference>
<dbReference type="InterPro" id="IPR041682">
    <property type="entry name" value="AAA_14"/>
</dbReference>
<organism evidence="3 4">
    <name type="scientific">Desulfotignum phosphitoxidans DSM 13687</name>
    <dbReference type="NCBI Taxonomy" id="1286635"/>
    <lineage>
        <taxon>Bacteria</taxon>
        <taxon>Pseudomonadati</taxon>
        <taxon>Thermodesulfobacteriota</taxon>
        <taxon>Desulfobacteria</taxon>
        <taxon>Desulfobacterales</taxon>
        <taxon>Desulfobacteraceae</taxon>
        <taxon>Desulfotignum</taxon>
    </lineage>
</organism>
<name>S0FUZ8_9BACT</name>
<evidence type="ECO:0000313" key="4">
    <source>
        <dbReference type="Proteomes" id="UP000014216"/>
    </source>
</evidence>
<feature type="domain" description="AAA" evidence="1">
    <location>
        <begin position="19"/>
        <end position="135"/>
    </location>
</feature>
<reference evidence="3 4" key="1">
    <citation type="journal article" date="2013" name="Genome Announc.">
        <title>Draft Genome Sequence of Desulfotignum phosphitoxidans DSM 13687 Strain FiPS-3.</title>
        <authorList>
            <person name="Poehlein A."/>
            <person name="Daniel R."/>
            <person name="Simeonova D.D."/>
        </authorList>
    </citation>
    <scope>NUCLEOTIDE SEQUENCE [LARGE SCALE GENOMIC DNA]</scope>
    <source>
        <strain evidence="3 4">DSM 13687</strain>
    </source>
</reference>
<evidence type="ECO:0000313" key="3">
    <source>
        <dbReference type="EMBL" id="EMS78540.1"/>
    </source>
</evidence>
<dbReference type="RefSeq" id="WP_006966960.1">
    <property type="nucleotide sequence ID" value="NZ_APJX01000007.1"/>
</dbReference>
<dbReference type="Pfam" id="PF13173">
    <property type="entry name" value="AAA_14"/>
    <property type="match status" value="1"/>
</dbReference>
<dbReference type="PANTHER" id="PTHR43566:SF2">
    <property type="entry name" value="DUF4143 DOMAIN-CONTAINING PROTEIN"/>
    <property type="match status" value="1"/>
</dbReference>
<dbReference type="Pfam" id="PF13635">
    <property type="entry name" value="DUF4143"/>
    <property type="match status" value="1"/>
</dbReference>
<comment type="caution">
    <text evidence="3">The sequence shown here is derived from an EMBL/GenBank/DDBJ whole genome shotgun (WGS) entry which is preliminary data.</text>
</comment>
<proteinExistence type="predicted"/>
<sequence length="393" mass="44426">MTLIDRAIEPVLHALSEKYPVITITGPRQSGKTTLCRKVFSDKPYANLESPDIRQFATDDPRGFLSQYPDGAVLDEIQRVPDLVSYIQPMVDDDLRDGLFILTGSQQFEVSHAVNQSLAGRTALLKLLPFSMAELQTDEPLPPVDHLILHGFYPRIWDKQLDPVQALGDYFETYIQRDVRQLAAIKDLHLFQRFVRLCAGRCGQLLNLNSLANDTGVSHTTAGNWISILEASYIIFLLQPYHGNITKRLIKSPKLYFFDVGLAAFLLGIENPRQVSRDPLRGSLFENMVVAETLKYRFNQGKKSNLYFYRDRKGNEVDLVCVTGTDLFPIEIKAGMTITRDYFKGLNHMVRNFPENVPNGCGLVYAGEKKQQRTDVTIVPVHLLNQIFDTCGG</sequence>
<protein>
    <submittedName>
        <fullName evidence="3">ATPase-like protein</fullName>
    </submittedName>
</protein>
<feature type="domain" description="DUF4143" evidence="2">
    <location>
        <begin position="176"/>
        <end position="335"/>
    </location>
</feature>
<evidence type="ECO:0000259" key="1">
    <source>
        <dbReference type="Pfam" id="PF13173"/>
    </source>
</evidence>
<dbReference type="InterPro" id="IPR025420">
    <property type="entry name" value="DUF4143"/>
</dbReference>
<keyword evidence="4" id="KW-1185">Reference proteome</keyword>
<dbReference type="PATRIC" id="fig|1286635.3.peg.3180"/>